<dbReference type="AlphaFoldDB" id="A0A9W8DST7"/>
<feature type="region of interest" description="Disordered" evidence="5">
    <location>
        <begin position="227"/>
        <end position="259"/>
    </location>
</feature>
<dbReference type="Proteomes" id="UP001150569">
    <property type="component" value="Unassembled WGS sequence"/>
</dbReference>
<feature type="region of interest" description="Disordered" evidence="5">
    <location>
        <begin position="711"/>
        <end position="779"/>
    </location>
</feature>
<dbReference type="PANTHER" id="PTHR13165">
    <property type="entry name" value="ARSENITE-RESISTANCE PROTEIN 2"/>
    <property type="match status" value="1"/>
</dbReference>
<keyword evidence="4" id="KW-0479">Metal-binding</keyword>
<name>A0A9W8DST7_9FUNG</name>
<keyword evidence="8" id="KW-1185">Reference proteome</keyword>
<comment type="similarity">
    <text evidence="2">Belongs to the ARS2 family.</text>
</comment>
<proteinExistence type="inferred from homology"/>
<evidence type="ECO:0000259" key="6">
    <source>
        <dbReference type="PROSITE" id="PS50157"/>
    </source>
</evidence>
<evidence type="ECO:0000256" key="5">
    <source>
        <dbReference type="SAM" id="MobiDB-lite"/>
    </source>
</evidence>
<gene>
    <name evidence="7" type="ORF">IWQ60_007848</name>
</gene>
<comment type="subcellular location">
    <subcellularLocation>
        <location evidence="1">Nucleus</location>
    </subcellularLocation>
</comment>
<dbReference type="InterPro" id="IPR035979">
    <property type="entry name" value="RBD_domain_sf"/>
</dbReference>
<organism evidence="7 8">
    <name type="scientific">Tieghemiomyces parasiticus</name>
    <dbReference type="NCBI Taxonomy" id="78921"/>
    <lineage>
        <taxon>Eukaryota</taxon>
        <taxon>Fungi</taxon>
        <taxon>Fungi incertae sedis</taxon>
        <taxon>Zoopagomycota</taxon>
        <taxon>Kickxellomycotina</taxon>
        <taxon>Dimargaritomycetes</taxon>
        <taxon>Dimargaritales</taxon>
        <taxon>Dimargaritaceae</taxon>
        <taxon>Tieghemiomyces</taxon>
    </lineage>
</organism>
<dbReference type="PANTHER" id="PTHR13165:SF0">
    <property type="entry name" value="SERRATE RNA EFFECTOR MOLECULE HOMOLOG"/>
    <property type="match status" value="1"/>
</dbReference>
<dbReference type="OrthoDB" id="342064at2759"/>
<dbReference type="SUPFAM" id="SSF54928">
    <property type="entry name" value="RNA-binding domain, RBD"/>
    <property type="match status" value="1"/>
</dbReference>
<reference evidence="7" key="1">
    <citation type="submission" date="2022-07" db="EMBL/GenBank/DDBJ databases">
        <title>Phylogenomic reconstructions and comparative analyses of Kickxellomycotina fungi.</title>
        <authorList>
            <person name="Reynolds N.K."/>
            <person name="Stajich J.E."/>
            <person name="Barry K."/>
            <person name="Grigoriev I.V."/>
            <person name="Crous P."/>
            <person name="Smith M.E."/>
        </authorList>
    </citation>
    <scope>NUCLEOTIDE SEQUENCE</scope>
    <source>
        <strain evidence="7">RSA 861</strain>
    </source>
</reference>
<dbReference type="GO" id="GO:0031053">
    <property type="term" value="P:primary miRNA processing"/>
    <property type="evidence" value="ECO:0007669"/>
    <property type="project" value="TreeGrafter"/>
</dbReference>
<feature type="domain" description="C2H2-type" evidence="6">
    <location>
        <begin position="537"/>
        <end position="560"/>
    </location>
</feature>
<dbReference type="InterPro" id="IPR025239">
    <property type="entry name" value="DUF4187"/>
</dbReference>
<sequence>MSYDDRAPARHSDYPPGDSYRHRSRDRNEGRSRDRRSRSPGRRDDYSRSPRRTQSAADGDHYVPNYDREGYAPAPRYKDRPEASYGDGAGLYGRHPGDSRRDLDSPMDAGYDDYGRASGRTGSRGAPIDPAKLDYMVTLKYFTDYHRSRAGKHYDADEVDDKYQLYKQEFRRRQHQEFFNAHKDDDWFVERYQPAARATRQVELARSKVPRYEAYMADLAAGQLDDLNLDEAPQPPSAAMDEDTAGRDHRPGGASNAEAAATDEETWILFIKTIPPSISRRRLEDLCAMADGYQYLALSEPIAARKFHRFGWVKFVKGTDMERAQTQLDRAKIDEFQFHFGHHRSAATHASRGAFDVTNTPERLEQDAVTAQRLIETLDAETNAALRTTPETVAPVFDGNHLVNERTAVLGDRSPVSPSRAESDAPDLRAVKRRLDLRLEYLRRVHLYCYYCGTECESQEDFVRKCGTQHYRRVPVGGVVNRSQAALNFLAGLDDKLAQRISPPTGAELARMGGRDLDEELESAASNHIEKIEEGKFRCALCSKLFKGQSFVVKHIRNKHPDAIKLSDIEDEVAFFNHCVRDARRFQAQASGGMPGQVPGYLAYISPYQTASHMMMMGGGGAGGYPAMPFGLPPITQRLGNGGNPRGAPMIPGMMPNAAMFMGAPPGFGMNPAMMGMMAGGNGSPWMGGGYGHPGNGGFYRGNRSASSGGMMGGGGYGRSPGGGSGGDGTMLPGNGGSPSPMVPLPPPPGVRADPRQMRSYVDLDAPAQGDADGGNSFL</sequence>
<dbReference type="InterPro" id="IPR013087">
    <property type="entry name" value="Znf_C2H2_type"/>
</dbReference>
<feature type="compositionally biased region" description="Basic and acidic residues" evidence="5">
    <location>
        <begin position="95"/>
        <end position="104"/>
    </location>
</feature>
<dbReference type="Pfam" id="PF12066">
    <property type="entry name" value="SERRATE_Ars2_N"/>
    <property type="match status" value="1"/>
</dbReference>
<keyword evidence="3" id="KW-0539">Nucleus</keyword>
<dbReference type="PROSITE" id="PS00028">
    <property type="entry name" value="ZINC_FINGER_C2H2_1"/>
    <property type="match status" value="1"/>
</dbReference>
<feature type="compositionally biased region" description="Low complexity" evidence="5">
    <location>
        <begin position="116"/>
        <end position="125"/>
    </location>
</feature>
<dbReference type="InterPro" id="IPR039727">
    <property type="entry name" value="SE/Ars2"/>
</dbReference>
<protein>
    <recommendedName>
        <fullName evidence="6">C2H2-type domain-containing protein</fullName>
    </recommendedName>
</protein>
<feature type="compositionally biased region" description="Pro residues" evidence="5">
    <location>
        <begin position="741"/>
        <end position="750"/>
    </location>
</feature>
<dbReference type="EMBL" id="JANBPT010000551">
    <property type="protein sequence ID" value="KAJ1917214.1"/>
    <property type="molecule type" value="Genomic_DNA"/>
</dbReference>
<feature type="compositionally biased region" description="Basic and acidic residues" evidence="5">
    <location>
        <begin position="58"/>
        <end position="82"/>
    </location>
</feature>
<evidence type="ECO:0000256" key="2">
    <source>
        <dbReference type="ARBA" id="ARBA00005407"/>
    </source>
</evidence>
<dbReference type="PROSITE" id="PS50157">
    <property type="entry name" value="ZINC_FINGER_C2H2_2"/>
    <property type="match status" value="1"/>
</dbReference>
<keyword evidence="4" id="KW-0863">Zinc-finger</keyword>
<dbReference type="SMART" id="SM01173">
    <property type="entry name" value="DUF4187"/>
    <property type="match status" value="1"/>
</dbReference>
<dbReference type="Pfam" id="PF13821">
    <property type="entry name" value="DUF4187"/>
    <property type="match status" value="1"/>
</dbReference>
<dbReference type="InterPro" id="IPR021933">
    <property type="entry name" value="SERRATE/Ars2_N"/>
</dbReference>
<evidence type="ECO:0000256" key="4">
    <source>
        <dbReference type="PROSITE-ProRule" id="PRU00042"/>
    </source>
</evidence>
<feature type="compositionally biased region" description="Gly residues" evidence="5">
    <location>
        <begin position="711"/>
        <end position="737"/>
    </location>
</feature>
<dbReference type="InterPro" id="IPR007042">
    <property type="entry name" value="SERRATE/Ars2_C"/>
</dbReference>
<comment type="caution">
    <text evidence="7">The sequence shown here is derived from an EMBL/GenBank/DDBJ whole genome shotgun (WGS) entry which is preliminary data.</text>
</comment>
<dbReference type="GO" id="GO:0008270">
    <property type="term" value="F:zinc ion binding"/>
    <property type="evidence" value="ECO:0007669"/>
    <property type="project" value="UniProtKB-KW"/>
</dbReference>
<dbReference type="GO" id="GO:0016604">
    <property type="term" value="C:nuclear body"/>
    <property type="evidence" value="ECO:0007669"/>
    <property type="project" value="TreeGrafter"/>
</dbReference>
<feature type="compositionally biased region" description="Basic and acidic residues" evidence="5">
    <location>
        <begin position="1"/>
        <end position="13"/>
    </location>
</feature>
<evidence type="ECO:0000313" key="7">
    <source>
        <dbReference type="EMBL" id="KAJ1917214.1"/>
    </source>
</evidence>
<evidence type="ECO:0000256" key="1">
    <source>
        <dbReference type="ARBA" id="ARBA00004123"/>
    </source>
</evidence>
<evidence type="ECO:0000256" key="3">
    <source>
        <dbReference type="ARBA" id="ARBA00023242"/>
    </source>
</evidence>
<feature type="region of interest" description="Disordered" evidence="5">
    <location>
        <begin position="1"/>
        <end position="125"/>
    </location>
</feature>
<dbReference type="GO" id="GO:0003676">
    <property type="term" value="F:nucleic acid binding"/>
    <property type="evidence" value="ECO:0007669"/>
    <property type="project" value="InterPro"/>
</dbReference>
<accession>A0A9W8DST7</accession>
<keyword evidence="4" id="KW-0862">Zinc</keyword>
<evidence type="ECO:0000313" key="8">
    <source>
        <dbReference type="Proteomes" id="UP001150569"/>
    </source>
</evidence>
<dbReference type="Pfam" id="PF04959">
    <property type="entry name" value="ARS2"/>
    <property type="match status" value="1"/>
</dbReference>